<reference evidence="1 2" key="1">
    <citation type="submission" date="2021-06" db="EMBL/GenBank/DDBJ databases">
        <title>Chromosome-level genome assembly of the red-tail catfish (Hemibagrus wyckioides).</title>
        <authorList>
            <person name="Shao F."/>
        </authorList>
    </citation>
    <scope>NUCLEOTIDE SEQUENCE [LARGE SCALE GENOMIC DNA]</scope>
    <source>
        <strain evidence="1">EC202008001</strain>
        <tissue evidence="1">Blood</tissue>
    </source>
</reference>
<sequence length="100" mass="11067">MRGKIRAQPDSPMYSIPTLVPTHPIAYRRSTIPVSQRSPCLQRTPGHLSHMARLCTKIRATGRPEPSQDRAIPGAPRGAAQNWSTARANAFVSYASQFRI</sequence>
<dbReference type="AlphaFoldDB" id="A0A9D3P7E9"/>
<keyword evidence="2" id="KW-1185">Reference proteome</keyword>
<evidence type="ECO:0000313" key="2">
    <source>
        <dbReference type="Proteomes" id="UP000824219"/>
    </source>
</evidence>
<gene>
    <name evidence="1" type="ORF">KOW79_001515</name>
</gene>
<proteinExistence type="predicted"/>
<name>A0A9D3P7E9_9TELE</name>
<dbReference type="Proteomes" id="UP000824219">
    <property type="component" value="Linkage Group LG02"/>
</dbReference>
<organism evidence="1 2">
    <name type="scientific">Hemibagrus wyckioides</name>
    <dbReference type="NCBI Taxonomy" id="337641"/>
    <lineage>
        <taxon>Eukaryota</taxon>
        <taxon>Metazoa</taxon>
        <taxon>Chordata</taxon>
        <taxon>Craniata</taxon>
        <taxon>Vertebrata</taxon>
        <taxon>Euteleostomi</taxon>
        <taxon>Actinopterygii</taxon>
        <taxon>Neopterygii</taxon>
        <taxon>Teleostei</taxon>
        <taxon>Ostariophysi</taxon>
        <taxon>Siluriformes</taxon>
        <taxon>Bagridae</taxon>
        <taxon>Hemibagrus</taxon>
    </lineage>
</organism>
<protein>
    <submittedName>
        <fullName evidence="1">Uncharacterized protein</fullName>
    </submittedName>
</protein>
<comment type="caution">
    <text evidence="1">The sequence shown here is derived from an EMBL/GenBank/DDBJ whole genome shotgun (WGS) entry which is preliminary data.</text>
</comment>
<accession>A0A9D3P7E9</accession>
<evidence type="ECO:0000313" key="1">
    <source>
        <dbReference type="EMBL" id="KAG7334919.1"/>
    </source>
</evidence>
<dbReference type="EMBL" id="JAHKSW010000002">
    <property type="protein sequence ID" value="KAG7334919.1"/>
    <property type="molecule type" value="Genomic_DNA"/>
</dbReference>